<evidence type="ECO:0000313" key="1">
    <source>
        <dbReference type="EMBL" id="KAA8825111.1"/>
    </source>
</evidence>
<accession>A0A5M9ZG79</accession>
<dbReference type="AlphaFoldDB" id="A0A5M9ZG79"/>
<gene>
    <name evidence="1" type="ORF">EMO91_12850</name>
</gene>
<evidence type="ECO:0000313" key="2">
    <source>
        <dbReference type="Proteomes" id="UP000410049"/>
    </source>
</evidence>
<protein>
    <submittedName>
        <fullName evidence="1">Uncharacterized protein</fullName>
    </submittedName>
</protein>
<sequence>MTMPIIARDFMEAITSSDSPTARERFTLPVAERFRTALDSGSDMHWTDDDSILLAADPALADALILIALDGTLTARRVRTLAVHPLGRAARGLAAAIVDDSMNNPHAAYDPDRLRQARAILAIPLASRHRPARAAAALDTAFLDLYLGEADKAAAHAALTLRLRPGATVARTVLDSARRGVLPDRAARLAAAA</sequence>
<name>A0A5M9ZG79_9BIFI</name>
<comment type="caution">
    <text evidence="1">The sequence shown here is derived from an EMBL/GenBank/DDBJ whole genome shotgun (WGS) entry which is preliminary data.</text>
</comment>
<dbReference type="EMBL" id="RZUH01000020">
    <property type="protein sequence ID" value="KAA8825111.1"/>
    <property type="molecule type" value="Genomic_DNA"/>
</dbReference>
<dbReference type="RefSeq" id="WP_150380276.1">
    <property type="nucleotide sequence ID" value="NZ_RZUH01000020.1"/>
</dbReference>
<reference evidence="1 2" key="1">
    <citation type="journal article" date="2019" name="Syst. Appl. Microbiol.">
        <title>Characterization of Bifidobacterium species in feaces of the Egyptian fruit bat: Description of B. vespertilionis sp. nov. and B. rousetti sp. nov.</title>
        <authorList>
            <person name="Modesto M."/>
            <person name="Satti M."/>
            <person name="Watanabe K."/>
            <person name="Puglisi E."/>
            <person name="Morelli L."/>
            <person name="Huang C.-H."/>
            <person name="Liou J.-S."/>
            <person name="Miyashita M."/>
            <person name="Tamura T."/>
            <person name="Saito S."/>
            <person name="Mori K."/>
            <person name="Huang L."/>
            <person name="Sciavilla P."/>
            <person name="Sandri C."/>
            <person name="Spiezio C."/>
            <person name="Vitali F."/>
            <person name="Cavalieri D."/>
            <person name="Perpetuini G."/>
            <person name="Tofalo R."/>
            <person name="Bonetti A."/>
            <person name="Arita M."/>
            <person name="Mattarelli P."/>
        </authorList>
    </citation>
    <scope>NUCLEOTIDE SEQUENCE [LARGE SCALE GENOMIC DNA]</scope>
    <source>
        <strain evidence="1 2">RST17</strain>
    </source>
</reference>
<organism evidence="1 2">
    <name type="scientific">Bifidobacterium myosotis</name>
    <dbReference type="NCBI Taxonomy" id="1630166"/>
    <lineage>
        <taxon>Bacteria</taxon>
        <taxon>Bacillati</taxon>
        <taxon>Actinomycetota</taxon>
        <taxon>Actinomycetes</taxon>
        <taxon>Bifidobacteriales</taxon>
        <taxon>Bifidobacteriaceae</taxon>
        <taxon>Bifidobacterium</taxon>
    </lineage>
</organism>
<proteinExistence type="predicted"/>
<dbReference type="Proteomes" id="UP000410049">
    <property type="component" value="Unassembled WGS sequence"/>
</dbReference>